<dbReference type="InterPro" id="IPR012334">
    <property type="entry name" value="Pectin_lyas_fold"/>
</dbReference>
<dbReference type="Proteomes" id="UP000031561">
    <property type="component" value="Unassembled WGS sequence"/>
</dbReference>
<dbReference type="InterPro" id="IPR045392">
    <property type="entry name" value="DUF6519"/>
</dbReference>
<dbReference type="SMART" id="SM00710">
    <property type="entry name" value="PbH1"/>
    <property type="match status" value="7"/>
</dbReference>
<proteinExistence type="predicted"/>
<dbReference type="InterPro" id="IPR011050">
    <property type="entry name" value="Pectin_lyase_fold/virulence"/>
</dbReference>
<dbReference type="Pfam" id="PF20129">
    <property type="entry name" value="DUF6519"/>
    <property type="match status" value="1"/>
</dbReference>
<accession>A0ABD4T0D9</accession>
<dbReference type="RefSeq" id="WP_166280762.1">
    <property type="nucleotide sequence ID" value="NZ_JTHE03000035.1"/>
</dbReference>
<gene>
    <name evidence="2" type="ORF">QQ91_0005185</name>
</gene>
<dbReference type="AlphaFoldDB" id="A0ABD4T0D9"/>
<protein>
    <submittedName>
        <fullName evidence="2">Right-handed parallel beta-helix repeat-containing protein</fullName>
    </submittedName>
</protein>
<comment type="caution">
    <text evidence="2">The sequence shown here is derived from an EMBL/GenBank/DDBJ whole genome shotgun (WGS) entry which is preliminary data.</text>
</comment>
<evidence type="ECO:0000313" key="2">
    <source>
        <dbReference type="EMBL" id="MCM1982221.1"/>
    </source>
</evidence>
<reference evidence="2 3" key="1">
    <citation type="journal article" date="2015" name="Genome Announc.">
        <title>Draft Genome Sequence of Filamentous Marine Cyanobacterium Lyngbya confervoides Strain BDU141951.</title>
        <authorList>
            <person name="Chandrababunaidu M.M."/>
            <person name="Sen D."/>
            <person name="Tripathy S."/>
        </authorList>
    </citation>
    <scope>NUCLEOTIDE SEQUENCE [LARGE SCALE GENOMIC DNA]</scope>
    <source>
        <strain evidence="2 3">BDU141951</strain>
    </source>
</reference>
<keyword evidence="3" id="KW-1185">Reference proteome</keyword>
<organism evidence="2 3">
    <name type="scientific">Lyngbya confervoides BDU141951</name>
    <dbReference type="NCBI Taxonomy" id="1574623"/>
    <lineage>
        <taxon>Bacteria</taxon>
        <taxon>Bacillati</taxon>
        <taxon>Cyanobacteriota</taxon>
        <taxon>Cyanophyceae</taxon>
        <taxon>Oscillatoriophycideae</taxon>
        <taxon>Oscillatoriales</taxon>
        <taxon>Microcoleaceae</taxon>
        <taxon>Lyngbya</taxon>
    </lineage>
</organism>
<evidence type="ECO:0000259" key="1">
    <source>
        <dbReference type="Pfam" id="PF13229"/>
    </source>
</evidence>
<dbReference type="Gene3D" id="2.160.20.10">
    <property type="entry name" value="Single-stranded right-handed beta-helix, Pectin lyase-like"/>
    <property type="match status" value="1"/>
</dbReference>
<feature type="domain" description="Right handed beta helix" evidence="1">
    <location>
        <begin position="827"/>
        <end position="909"/>
    </location>
</feature>
<dbReference type="Pfam" id="PF13229">
    <property type="entry name" value="Beta_helix"/>
    <property type="match status" value="1"/>
</dbReference>
<dbReference type="SUPFAM" id="SSF51126">
    <property type="entry name" value="Pectin lyase-like"/>
    <property type="match status" value="1"/>
</dbReference>
<sequence length="1196" mass="130882">MATEDISRFLFQPEKRYASVRMQQGRVLMDSDWNEAERLDQELDRQTLMDLVCAKGTSNTGFQIADPAAATVSLPPDGDLSNDVQTYDFAIAPGSFYLGGLRFTAPGQPFLDQLDWLQQDARGDGLPSSPETLASNAVRQDLVYLRGWEQCVTAVEDRELREQALGGPDTSVRMRRMQRVEVLPDVSDTCAAAMTQLQQQLTAGLHTFDDRTCELQSAARLTVSPDPNGVTEDPCRPAVSSGYLGADNQTIRVQLTAPDRFLWSYDNAAPLYRVQVDANDLTQVRFLTLPRDQEAQPLAGQAVEIIPWGALLPNQEKIAELQGQFFTIASSYDPTTQTLTLAQGIDPAWLVWLADHPEYHSDRDPSQEQQYFYLRLWTGGSGEATSPDFGFTPTVPVSLPGTGLSVTFSSLGLTGDFWIMAARPNTPALVVPWDLLVSAPPMGPRVYVAPLALIRWQTDENGELREPEVRDCRDRFQPLCQIRGCCTVTVGDGNQSQGLFNALEEAIAFLPPEGGKVCLLPGVHRANVVLENRQNLRISGCGPQTIVQPRPDQVDQPIFRLDGAQDIHLDQMTLVAQSGTAIQVLDTEAAIQPSRGIHILWNDIVARVHAIEIRVDNTQLGNSEIRIAHNHLGILDTDQGRAIIFSLADDVVIERNRLVVVPAPDPSDPNDPRRPQDFPDDPFDNCIRPQFFSTANFAIQAWTVQTFNYIAILTYLPPRTYQAQGGIQIGGSSDQVRIVGNEIFGGSGHGVTLGHWPTVVTDTGRLETGTFFVSQFPEQAFARIQEAFVSTLYAIVIAENQIQFMGLSGIGVGAFLIGDRIGLRVRVEDLTVYRNQITHCAQQIPAEIPEALLPDMAFGGIALTDCELAIIQENRIEDNGLSHRDPVCGIFILYGEKIEITNNRILNNGPRTSASNANLRSGVRGGIVIGISFQPLAHEIDQGEELLSPDGIPAVKIHGNIVTQPLGQALFIVAFGPVSIVGNQFTSQDVDVQVNPISLLAGTVYILNLGLSQDLATSLLLNSFRTAATHNAAGFEQAPQLTSDPAALRRIFYLPSGSILFANNQTTLDLRAEEIDLTLSSQLLASLDDIAYNSNQSECTTILDFLLTNTMMLGVTIRSNDNRFQEGATITVFSLISLGFVNMATGNQATHCLFVYSPAFRVEALNTILYSGLCERGNVILARLLGLPPVQSQSRA</sequence>
<name>A0ABD4T0D9_9CYAN</name>
<dbReference type="InterPro" id="IPR006626">
    <property type="entry name" value="PbH1"/>
</dbReference>
<dbReference type="EMBL" id="JTHE03000035">
    <property type="protein sequence ID" value="MCM1982221.1"/>
    <property type="molecule type" value="Genomic_DNA"/>
</dbReference>
<dbReference type="InterPro" id="IPR039448">
    <property type="entry name" value="Beta_helix"/>
</dbReference>
<evidence type="ECO:0000313" key="3">
    <source>
        <dbReference type="Proteomes" id="UP000031561"/>
    </source>
</evidence>